<evidence type="ECO:0000256" key="5">
    <source>
        <dbReference type="ARBA" id="ARBA00022884"/>
    </source>
</evidence>
<dbReference type="SMART" id="SM00651">
    <property type="entry name" value="Sm"/>
    <property type="match status" value="1"/>
</dbReference>
<accession>A0A8H6CCX5</accession>
<dbReference type="GO" id="GO:0005688">
    <property type="term" value="C:U6 snRNP"/>
    <property type="evidence" value="ECO:0007669"/>
    <property type="project" value="UniProtKB-UniRule"/>
</dbReference>
<dbReference type="InterPro" id="IPR047575">
    <property type="entry name" value="Sm"/>
</dbReference>
<evidence type="ECO:0000256" key="8">
    <source>
        <dbReference type="ARBA" id="ARBA00023274"/>
    </source>
</evidence>
<organism evidence="11 12">
    <name type="scientific">Letharia lupina</name>
    <dbReference type="NCBI Taxonomy" id="560253"/>
    <lineage>
        <taxon>Eukaryota</taxon>
        <taxon>Fungi</taxon>
        <taxon>Dikarya</taxon>
        <taxon>Ascomycota</taxon>
        <taxon>Pezizomycotina</taxon>
        <taxon>Lecanoromycetes</taxon>
        <taxon>OSLEUM clade</taxon>
        <taxon>Lecanoromycetidae</taxon>
        <taxon>Lecanorales</taxon>
        <taxon>Lecanorineae</taxon>
        <taxon>Parmeliaceae</taxon>
        <taxon>Letharia</taxon>
    </lineage>
</organism>
<dbReference type="EMBL" id="JACCJB010000015">
    <property type="protein sequence ID" value="KAF6221129.1"/>
    <property type="molecule type" value="Genomic_DNA"/>
</dbReference>
<comment type="subunit">
    <text evidence="9">LSm subunits form a heteromer with a doughnut shape.</text>
</comment>
<dbReference type="InterPro" id="IPR034103">
    <property type="entry name" value="Lsm8"/>
</dbReference>
<dbReference type="AlphaFoldDB" id="A0A8H6CCX5"/>
<proteinExistence type="inferred from homology"/>
<evidence type="ECO:0000256" key="3">
    <source>
        <dbReference type="ARBA" id="ARBA00022664"/>
    </source>
</evidence>
<dbReference type="PANTHER" id="PTHR15588">
    <property type="entry name" value="LSM1"/>
    <property type="match status" value="1"/>
</dbReference>
<comment type="similarity">
    <text evidence="2 9">Belongs to the snRNP Sm proteins family.</text>
</comment>
<keyword evidence="4 9" id="KW-0747">Spliceosome</keyword>
<dbReference type="InterPro" id="IPR010920">
    <property type="entry name" value="LSM_dom_sf"/>
</dbReference>
<dbReference type="Proteomes" id="UP000593566">
    <property type="component" value="Unassembled WGS sequence"/>
</dbReference>
<evidence type="ECO:0000256" key="4">
    <source>
        <dbReference type="ARBA" id="ARBA00022728"/>
    </source>
</evidence>
<evidence type="ECO:0000313" key="11">
    <source>
        <dbReference type="EMBL" id="KAF6221129.1"/>
    </source>
</evidence>
<feature type="domain" description="Sm" evidence="10">
    <location>
        <begin position="1"/>
        <end position="77"/>
    </location>
</feature>
<keyword evidence="6 9" id="KW-0508">mRNA splicing</keyword>
<gene>
    <name evidence="9" type="primary">LSM8</name>
    <name evidence="11" type="ORF">HO133_002810</name>
</gene>
<dbReference type="FunFam" id="2.30.30.100:FF:000027">
    <property type="entry name" value="U6 snRNA-associated Sm-like protein LSm8"/>
    <property type="match status" value="1"/>
</dbReference>
<evidence type="ECO:0000313" key="12">
    <source>
        <dbReference type="Proteomes" id="UP000593566"/>
    </source>
</evidence>
<keyword evidence="3 9" id="KW-0507">mRNA processing</keyword>
<evidence type="ECO:0000256" key="6">
    <source>
        <dbReference type="ARBA" id="ARBA00023187"/>
    </source>
</evidence>
<comment type="caution">
    <text evidence="11">The sequence shown here is derived from an EMBL/GenBank/DDBJ whole genome shotgun (WGS) entry which is preliminary data.</text>
</comment>
<evidence type="ECO:0000256" key="2">
    <source>
        <dbReference type="ARBA" id="ARBA00006850"/>
    </source>
</evidence>
<dbReference type="GO" id="GO:0071011">
    <property type="term" value="C:precatalytic spliceosome"/>
    <property type="evidence" value="ECO:0007669"/>
    <property type="project" value="TreeGrafter"/>
</dbReference>
<dbReference type="PANTHER" id="PTHR15588:SF9">
    <property type="entry name" value="U6 SNRNA-ASSOCIATED SM-LIKE PROTEIN LSM8"/>
    <property type="match status" value="1"/>
</dbReference>
<evidence type="ECO:0000256" key="9">
    <source>
        <dbReference type="RuleBase" id="RU365048"/>
    </source>
</evidence>
<dbReference type="PROSITE" id="PS52002">
    <property type="entry name" value="SM"/>
    <property type="match status" value="1"/>
</dbReference>
<dbReference type="Pfam" id="PF01423">
    <property type="entry name" value="LSM"/>
    <property type="match status" value="1"/>
</dbReference>
<evidence type="ECO:0000256" key="7">
    <source>
        <dbReference type="ARBA" id="ARBA00023242"/>
    </source>
</evidence>
<keyword evidence="5 9" id="KW-0694">RNA-binding</keyword>
<keyword evidence="8 9" id="KW-0687">Ribonucleoprotein</keyword>
<sequence length="149" mass="16601">MSLQPYVDQKVLVVTADGRTLTGTLLSCDQLTNLVLQNTIERVIRPHEDPEDSEEVPHGLYLIRGENVAICGLLDEQMDGEIDWAKVKGSVIGGVKHAQKPGGANMFQEPVRRKKLRDDLWVKGHSPRNTRAAVSLNKNGQTVQYVLQF</sequence>
<dbReference type="GO" id="GO:0003729">
    <property type="term" value="F:mRNA binding"/>
    <property type="evidence" value="ECO:0007669"/>
    <property type="project" value="TreeGrafter"/>
</dbReference>
<dbReference type="CDD" id="cd01727">
    <property type="entry name" value="LSm8"/>
    <property type="match status" value="1"/>
</dbReference>
<reference evidence="11 12" key="1">
    <citation type="journal article" date="2020" name="Genomics">
        <title>Complete, high-quality genomes from long-read metagenomic sequencing of two wolf lichen thalli reveals enigmatic genome architecture.</title>
        <authorList>
            <person name="McKenzie S.K."/>
            <person name="Walston R.F."/>
            <person name="Allen J.L."/>
        </authorList>
    </citation>
    <scope>NUCLEOTIDE SEQUENCE [LARGE SCALE GENOMIC DNA]</scope>
    <source>
        <strain evidence="11">WasteWater1</strain>
    </source>
</reference>
<evidence type="ECO:0000259" key="10">
    <source>
        <dbReference type="PROSITE" id="PS52002"/>
    </source>
</evidence>
<comment type="subcellular location">
    <subcellularLocation>
        <location evidence="1 9">Nucleus</location>
    </subcellularLocation>
</comment>
<dbReference type="GO" id="GO:0046540">
    <property type="term" value="C:U4/U6 x U5 tri-snRNP complex"/>
    <property type="evidence" value="ECO:0007669"/>
    <property type="project" value="UniProtKB-UniRule"/>
</dbReference>
<dbReference type="GO" id="GO:0000398">
    <property type="term" value="P:mRNA splicing, via spliceosome"/>
    <property type="evidence" value="ECO:0007669"/>
    <property type="project" value="UniProtKB-UniRule"/>
</dbReference>
<name>A0A8H6CCX5_9LECA</name>
<dbReference type="SUPFAM" id="SSF50182">
    <property type="entry name" value="Sm-like ribonucleoproteins"/>
    <property type="match status" value="1"/>
</dbReference>
<protein>
    <recommendedName>
        <fullName evidence="9">LSM2-LSM8 complex subunit LSM8</fullName>
    </recommendedName>
</protein>
<keyword evidence="7 9" id="KW-0539">Nucleus</keyword>
<keyword evidence="12" id="KW-1185">Reference proteome</keyword>
<dbReference type="InterPro" id="IPR044642">
    <property type="entry name" value="PTHR15588"/>
</dbReference>
<evidence type="ECO:0000256" key="1">
    <source>
        <dbReference type="ARBA" id="ARBA00004123"/>
    </source>
</evidence>
<dbReference type="InterPro" id="IPR001163">
    <property type="entry name" value="Sm_dom_euk/arc"/>
</dbReference>
<dbReference type="Gene3D" id="2.30.30.100">
    <property type="match status" value="1"/>
</dbReference>
<comment type="function">
    <text evidence="9">Plays role in pre-mRNA splicing as component of the U4/U6-U5 tri-snRNP complex that is involved in spliceosome assembly, and as component of the precatalytic spliceosome (spliceosome B complex). The heptameric LSM2-8 complex binds specifically to the 3'-terminal U-tract of U6 snRNA.</text>
</comment>